<evidence type="ECO:0000313" key="9">
    <source>
        <dbReference type="Proteomes" id="UP001430919"/>
    </source>
</evidence>
<dbReference type="InterPro" id="IPR029063">
    <property type="entry name" value="SAM-dependent_MTases_sf"/>
</dbReference>
<dbReference type="Gene3D" id="3.90.120.10">
    <property type="entry name" value="DNA Methylase, subunit A, domain 2"/>
    <property type="match status" value="1"/>
</dbReference>
<dbReference type="EC" id="2.1.1.37" evidence="1"/>
<evidence type="ECO:0000313" key="8">
    <source>
        <dbReference type="EMBL" id="MCC9072128.1"/>
    </source>
</evidence>
<evidence type="ECO:0000256" key="6">
    <source>
        <dbReference type="ARBA" id="ARBA00047422"/>
    </source>
</evidence>
<keyword evidence="2 7" id="KW-0489">Methyltransferase</keyword>
<proteinExistence type="inferred from homology"/>
<dbReference type="Pfam" id="PF00145">
    <property type="entry name" value="DNA_methylase"/>
    <property type="match status" value="2"/>
</dbReference>
<keyword evidence="9" id="KW-1185">Reference proteome</keyword>
<evidence type="ECO:0000256" key="1">
    <source>
        <dbReference type="ARBA" id="ARBA00011975"/>
    </source>
</evidence>
<name>A0ABS8MTN1_9FLAO</name>
<dbReference type="InterPro" id="IPR001525">
    <property type="entry name" value="C5_MeTfrase"/>
</dbReference>
<dbReference type="PRINTS" id="PR00105">
    <property type="entry name" value="C5METTRFRASE"/>
</dbReference>
<evidence type="ECO:0000256" key="2">
    <source>
        <dbReference type="ARBA" id="ARBA00022603"/>
    </source>
</evidence>
<dbReference type="PROSITE" id="PS51679">
    <property type="entry name" value="SAM_MT_C5"/>
    <property type="match status" value="1"/>
</dbReference>
<evidence type="ECO:0000256" key="5">
    <source>
        <dbReference type="ARBA" id="ARBA00022747"/>
    </source>
</evidence>
<dbReference type="Gene3D" id="3.40.50.150">
    <property type="entry name" value="Vaccinia Virus protein VP39"/>
    <property type="match status" value="1"/>
</dbReference>
<keyword evidence="3 7" id="KW-0808">Transferase</keyword>
<gene>
    <name evidence="8" type="ORF">LNQ49_11105</name>
</gene>
<comment type="caution">
    <text evidence="8">The sequence shown here is derived from an EMBL/GenBank/DDBJ whole genome shotgun (WGS) entry which is preliminary data.</text>
</comment>
<keyword evidence="5" id="KW-0680">Restriction system</keyword>
<organism evidence="8 9">
    <name type="scientific">Flavobacterium pisciphilum</name>
    <dbReference type="NCBI Taxonomy" id="2893755"/>
    <lineage>
        <taxon>Bacteria</taxon>
        <taxon>Pseudomonadati</taxon>
        <taxon>Bacteroidota</taxon>
        <taxon>Flavobacteriia</taxon>
        <taxon>Flavobacteriales</taxon>
        <taxon>Flavobacteriaceae</taxon>
        <taxon>Flavobacterium</taxon>
    </lineage>
</organism>
<dbReference type="PANTHER" id="PTHR10629:SF52">
    <property type="entry name" value="DNA (CYTOSINE-5)-METHYLTRANSFERASE 1"/>
    <property type="match status" value="1"/>
</dbReference>
<keyword evidence="4 7" id="KW-0949">S-adenosyl-L-methionine</keyword>
<protein>
    <recommendedName>
        <fullName evidence="1">DNA (cytosine-5-)-methyltransferase</fullName>
        <ecNumber evidence="1">2.1.1.37</ecNumber>
    </recommendedName>
</protein>
<dbReference type="EMBL" id="JAJJMO010000001">
    <property type="protein sequence ID" value="MCC9072128.1"/>
    <property type="molecule type" value="Genomic_DNA"/>
</dbReference>
<dbReference type="PANTHER" id="PTHR10629">
    <property type="entry name" value="CYTOSINE-SPECIFIC METHYLTRANSFERASE"/>
    <property type="match status" value="1"/>
</dbReference>
<dbReference type="SUPFAM" id="SSF53335">
    <property type="entry name" value="S-adenosyl-L-methionine-dependent methyltransferases"/>
    <property type="match status" value="1"/>
</dbReference>
<comment type="catalytic activity">
    <reaction evidence="6">
        <text>a 2'-deoxycytidine in DNA + S-adenosyl-L-methionine = a 5-methyl-2'-deoxycytidine in DNA + S-adenosyl-L-homocysteine + H(+)</text>
        <dbReference type="Rhea" id="RHEA:13681"/>
        <dbReference type="Rhea" id="RHEA-COMP:11369"/>
        <dbReference type="Rhea" id="RHEA-COMP:11370"/>
        <dbReference type="ChEBI" id="CHEBI:15378"/>
        <dbReference type="ChEBI" id="CHEBI:57856"/>
        <dbReference type="ChEBI" id="CHEBI:59789"/>
        <dbReference type="ChEBI" id="CHEBI:85452"/>
        <dbReference type="ChEBI" id="CHEBI:85454"/>
        <dbReference type="EC" id="2.1.1.37"/>
    </reaction>
</comment>
<evidence type="ECO:0000256" key="3">
    <source>
        <dbReference type="ARBA" id="ARBA00022679"/>
    </source>
</evidence>
<dbReference type="Proteomes" id="UP001430919">
    <property type="component" value="Unassembled WGS sequence"/>
</dbReference>
<reference evidence="8" key="1">
    <citation type="submission" date="2021-11" db="EMBL/GenBank/DDBJ databases">
        <title>Description of novel Flavobacterium species.</title>
        <authorList>
            <person name="Saticioglu I.B."/>
            <person name="Ay H."/>
            <person name="Altun S."/>
            <person name="Duman M."/>
        </authorList>
    </citation>
    <scope>NUCLEOTIDE SEQUENCE</scope>
    <source>
        <strain evidence="8">F-65</strain>
    </source>
</reference>
<dbReference type="GO" id="GO:0008168">
    <property type="term" value="F:methyltransferase activity"/>
    <property type="evidence" value="ECO:0007669"/>
    <property type="project" value="UniProtKB-KW"/>
</dbReference>
<dbReference type="InterPro" id="IPR050390">
    <property type="entry name" value="C5-Methyltransferase"/>
</dbReference>
<accession>A0ABS8MTN1</accession>
<comment type="similarity">
    <text evidence="7">Belongs to the class I-like SAM-binding methyltransferase superfamily. C5-methyltransferase family.</text>
</comment>
<feature type="active site" evidence="7">
    <location>
        <position position="137"/>
    </location>
</feature>
<evidence type="ECO:0000256" key="7">
    <source>
        <dbReference type="PROSITE-ProRule" id="PRU01016"/>
    </source>
</evidence>
<dbReference type="GO" id="GO:0032259">
    <property type="term" value="P:methylation"/>
    <property type="evidence" value="ECO:0007669"/>
    <property type="project" value="UniProtKB-KW"/>
</dbReference>
<evidence type="ECO:0000256" key="4">
    <source>
        <dbReference type="ARBA" id="ARBA00022691"/>
    </source>
</evidence>
<dbReference type="RefSeq" id="WP_229988881.1">
    <property type="nucleotide sequence ID" value="NZ_JAJJMO010000001.1"/>
</dbReference>
<sequence>MDEIPIIDIFAGPGGLAEGFSSLTNEDRNRIFKISLSIEKDEYAHKTLKLRSFYRQFPIGEIPNDYYNFVRGEITIDQLYSNHPIEADQANEEAWCGTLGTPDKKDLNGVSDEEVDERIERALNGNQNWVLIGGPPCQAYSLVGRARRQEIILNEKTDKRVGLYKEYLRILARHNPAVFVMENVKGILSAETEKTNVFNKILSDLKNPLDACMSEGTFIDNEQKVKYRIYSLTVEPRGFDDNGNPIFEPRDYIIKAEDYGVPQKRHRVILLGIREDVNGPISILQSKNQVTLESIIEKLPILRSGVTRTFTHSGTVYDKDGKIKKKRFYEKLEDSPKNWQNHITEFNRVIDEIIPQVNGVVKKQLPINLGVPFIKTLKNNIDETHPLFAWYNDNRLGGVLHHVSRKHLLQDLKRYLFAARYTKLNKNFPRLEDYKQAGSDLLPDHENVESGKFTDRFRVQLPNIPATTVTSHISKDGHYFIHYDPFQCRSLTVREAARIQTFPDNYYFCGERTSQFHQVGNAVPPYLAYQIAEIVHNVLNPIPENKKIQPEIVETNGS</sequence>